<dbReference type="AlphaFoldDB" id="A0A4R3NP44"/>
<reference evidence="1 2" key="1">
    <citation type="submission" date="2019-03" db="EMBL/GenBank/DDBJ databases">
        <title>Freshwater and sediment microbial communities from various areas in North America, analyzing microbe dynamics in response to fracking.</title>
        <authorList>
            <person name="Lamendella R."/>
        </authorList>
    </citation>
    <scope>NUCLEOTIDE SEQUENCE [LARGE SCALE GENOMIC DNA]</scope>
    <source>
        <strain evidence="1 2">175.2</strain>
    </source>
</reference>
<name>A0A4R3NP44_9HYPH</name>
<evidence type="ECO:0000313" key="1">
    <source>
        <dbReference type="EMBL" id="TCT37271.1"/>
    </source>
</evidence>
<accession>A0A4R3NP44</accession>
<dbReference type="EMBL" id="SMAR01000019">
    <property type="protein sequence ID" value="TCT37271.1"/>
    <property type="molecule type" value="Genomic_DNA"/>
</dbReference>
<dbReference type="RefSeq" id="WP_165972833.1">
    <property type="nucleotide sequence ID" value="NZ_SMAR01000019.1"/>
</dbReference>
<proteinExistence type="predicted"/>
<protein>
    <submittedName>
        <fullName evidence="1">Uncharacterized protein</fullName>
    </submittedName>
</protein>
<keyword evidence="2" id="KW-1185">Reference proteome</keyword>
<sequence length="56" mass="6795">MELSRLNPDWRKRRFGDFAIGKDFRHAPDRFQREARLLQEEMQAERHAAESGDRHE</sequence>
<dbReference type="Proteomes" id="UP000295097">
    <property type="component" value="Unassembled WGS sequence"/>
</dbReference>
<gene>
    <name evidence="1" type="ORF">EDC90_10198</name>
</gene>
<organism evidence="1 2">
    <name type="scientific">Martelella mediterranea</name>
    <dbReference type="NCBI Taxonomy" id="293089"/>
    <lineage>
        <taxon>Bacteria</taxon>
        <taxon>Pseudomonadati</taxon>
        <taxon>Pseudomonadota</taxon>
        <taxon>Alphaproteobacteria</taxon>
        <taxon>Hyphomicrobiales</taxon>
        <taxon>Aurantimonadaceae</taxon>
        <taxon>Martelella</taxon>
    </lineage>
</organism>
<evidence type="ECO:0000313" key="2">
    <source>
        <dbReference type="Proteomes" id="UP000295097"/>
    </source>
</evidence>
<comment type="caution">
    <text evidence="1">The sequence shown here is derived from an EMBL/GenBank/DDBJ whole genome shotgun (WGS) entry which is preliminary data.</text>
</comment>